<name>A0ACB5R7B4_9CLOT</name>
<proteinExistence type="predicted"/>
<protein>
    <submittedName>
        <fullName evidence="1">Uncharacterized protein</fullName>
    </submittedName>
</protein>
<dbReference type="EMBL" id="BROD01000001">
    <property type="protein sequence ID" value="GKX65082.1"/>
    <property type="molecule type" value="Genomic_DNA"/>
</dbReference>
<evidence type="ECO:0000313" key="2">
    <source>
        <dbReference type="Proteomes" id="UP001058074"/>
    </source>
</evidence>
<reference evidence="1" key="1">
    <citation type="journal article" date="2025" name="Int. J. Syst. Evol. Microbiol.">
        <title>Inconstantimicrobium mannanitabidum sp. nov., a novel member of the family Clostridiaceae isolated from anoxic soil under the treatment of reductive soil disinfestation.</title>
        <authorList>
            <person name="Ueki A."/>
            <person name="Tonouchi A."/>
            <person name="Honma S."/>
            <person name="Kaku N."/>
            <person name="Ueki K."/>
        </authorList>
    </citation>
    <scope>NUCLEOTIDE SEQUENCE</scope>
    <source>
        <strain evidence="1">TW13</strain>
    </source>
</reference>
<gene>
    <name evidence="1" type="ORF">rsdtw13_03400</name>
</gene>
<sequence>MFFKEKFIKYLEANKIPFRKEESLLFLKIKGSNEESFEVYLRFDENSIALGLAKGLTYEKDREIDVLEILNEINSLEDNYIKFKVCNGMILSDVNIPILSADINYKKLEEIILDFVATMEMYLRDIYEVLEEEV</sequence>
<accession>A0ACB5R7B4</accession>
<keyword evidence="2" id="KW-1185">Reference proteome</keyword>
<comment type="caution">
    <text evidence="1">The sequence shown here is derived from an EMBL/GenBank/DDBJ whole genome shotgun (WGS) entry which is preliminary data.</text>
</comment>
<evidence type="ECO:0000313" key="1">
    <source>
        <dbReference type="EMBL" id="GKX65082.1"/>
    </source>
</evidence>
<organism evidence="1 2">
    <name type="scientific">Inconstantimicrobium mannanitabidum</name>
    <dbReference type="NCBI Taxonomy" id="1604901"/>
    <lineage>
        <taxon>Bacteria</taxon>
        <taxon>Bacillati</taxon>
        <taxon>Bacillota</taxon>
        <taxon>Clostridia</taxon>
        <taxon>Eubacteriales</taxon>
        <taxon>Clostridiaceae</taxon>
        <taxon>Inconstantimicrobium</taxon>
    </lineage>
</organism>
<dbReference type="Proteomes" id="UP001058074">
    <property type="component" value="Unassembled WGS sequence"/>
</dbReference>